<reference evidence="1 2" key="1">
    <citation type="submission" date="2008-06" db="EMBL/GenBank/DDBJ databases">
        <title>Complete sequence of Chloroherpeton thalassium ATCC 35110.</title>
        <authorList>
            <consortium name="US DOE Joint Genome Institute"/>
            <person name="Lucas S."/>
            <person name="Copeland A."/>
            <person name="Lapidus A."/>
            <person name="Glavina del Rio T."/>
            <person name="Dalin E."/>
            <person name="Tice H."/>
            <person name="Bruce D."/>
            <person name="Goodwin L."/>
            <person name="Pitluck S."/>
            <person name="Schmutz J."/>
            <person name="Larimer F."/>
            <person name="Land M."/>
            <person name="Hauser L."/>
            <person name="Kyrpides N."/>
            <person name="Mikhailova N."/>
            <person name="Liu Z."/>
            <person name="Li T."/>
            <person name="Zhao F."/>
            <person name="Overmann J."/>
            <person name="Bryant D.A."/>
            <person name="Richardson P."/>
        </authorList>
    </citation>
    <scope>NUCLEOTIDE SEQUENCE [LARGE SCALE GENOMIC DNA]</scope>
    <source>
        <strain evidence="2">ATCC 35110 / GB-78</strain>
    </source>
</reference>
<dbReference type="KEGG" id="cts:Ctha_0778"/>
<gene>
    <name evidence="1" type="ordered locus">Ctha_0778</name>
</gene>
<dbReference type="REBASE" id="18453">
    <property type="entry name" value="CthGBORF779P"/>
</dbReference>
<keyword evidence="2" id="KW-1185">Reference proteome</keyword>
<dbReference type="AlphaFoldDB" id="B3QWD3"/>
<keyword evidence="1" id="KW-0540">Nuclease</keyword>
<accession>B3QWD3</accession>
<name>B3QWD3_CHLT3</name>
<organism evidence="1 2">
    <name type="scientific">Chloroherpeton thalassium (strain ATCC 35110 / GB-78)</name>
    <dbReference type="NCBI Taxonomy" id="517418"/>
    <lineage>
        <taxon>Bacteria</taxon>
        <taxon>Pseudomonadati</taxon>
        <taxon>Chlorobiota</taxon>
        <taxon>Chlorobiia</taxon>
        <taxon>Chlorobiales</taxon>
        <taxon>Chloroherpetonaceae</taxon>
        <taxon>Chloroherpeton</taxon>
    </lineage>
</organism>
<evidence type="ECO:0000313" key="1">
    <source>
        <dbReference type="EMBL" id="ACF13246.1"/>
    </source>
</evidence>
<dbReference type="OrthoDB" id="401218at2"/>
<dbReference type="EMBL" id="CP001100">
    <property type="protein sequence ID" value="ACF13246.1"/>
    <property type="molecule type" value="Genomic_DNA"/>
</dbReference>
<proteinExistence type="predicted"/>
<evidence type="ECO:0000313" key="2">
    <source>
        <dbReference type="Proteomes" id="UP000001208"/>
    </source>
</evidence>
<keyword evidence="1" id="KW-0255">Endonuclease</keyword>
<dbReference type="eggNOG" id="ENOG5033YAU">
    <property type="taxonomic scope" value="Bacteria"/>
</dbReference>
<dbReference type="HOGENOM" id="CLU_117577_0_0_10"/>
<dbReference type="RefSeq" id="WP_012499330.1">
    <property type="nucleotide sequence ID" value="NC_011026.1"/>
</dbReference>
<sequence length="210" mass="24587">MIPIELQSIVSNLIDQPITLTAFHSNDGRINSSLNELQIINCIQNFSFGFEIKIGREREWFDFAIKTEDRFYPVNIKVTDTTHADNLNCKLGIYYALTGNIPDFANEIKWESYFDKLNIHMGNQTTADYYFLVLNKQNPKDVFANTLRSLTILQPNGNNLPFQCRWDLNRQPMNRTFNDAKDFIMRVFGDSIKQRAKIYLSFETRFPDYV</sequence>
<dbReference type="GO" id="GO:0004519">
    <property type="term" value="F:endonuclease activity"/>
    <property type="evidence" value="ECO:0007669"/>
    <property type="project" value="UniProtKB-KW"/>
</dbReference>
<keyword evidence="1" id="KW-0378">Hydrolase</keyword>
<protein>
    <submittedName>
        <fullName evidence="1">Putative restriction endonuclease</fullName>
    </submittedName>
</protein>
<dbReference type="STRING" id="517418.Ctha_0778"/>
<dbReference type="Proteomes" id="UP000001208">
    <property type="component" value="Chromosome"/>
</dbReference>